<proteinExistence type="predicted"/>
<dbReference type="Proteomes" id="UP000224871">
    <property type="component" value="Unassembled WGS sequence"/>
</dbReference>
<accession>A0A2G0MUK6</accession>
<evidence type="ECO:0000256" key="2">
    <source>
        <dbReference type="SAM" id="MobiDB-lite"/>
    </source>
</evidence>
<sequence>MQNVPLVETIAQLQQLSKIKLEIRMDDLKEDIQLLEKEQKRLYGESVRYSQKRQADMEGIRDSGLGFLADWLDESPAEYEKHRRKNQGDLEDIAKDLAAKKESLKNAESILLSGKYNQPPKPDGNNSPPWTGEDDGDKGKGATQIINQYQQLRFDIERAHSTSLGRILLNEKDVQRKLDDIAKSGLVSQSEIERLKALNAENHQKQRLELAERYAPAKALIRQEAEASKELKALYAERLLTEQEYLLASKTLNQTSVKDKLAEQARALAVPQLYLTGEVDPVIQLKNQLTEQTALYEAYYRNNRISKERFEQLTTAAGTRSRDAQLAAAKELYGAQGDFQRMQLNLLDVVEQRTGNALTGMLTGSKSFSESMRELSASLAQSIIQDLMRIAMQALITKAISGFFGGGGMASMGTQSLASAGGSMGSIGSGSTLTPDVWKSPIANAKGGVYQSADLSQYSGQIISSPTLFKFAKGGGLMGEAGPEAILPLKRGSDGRLGVEASGGTSNQTTNQVSIVIQSDGNHDVKTTSGFESAGQDIAKFIDQRFKTLLHKSLGQGGELSVAIKGGRR</sequence>
<evidence type="ECO:0000256" key="1">
    <source>
        <dbReference type="SAM" id="Coils"/>
    </source>
</evidence>
<comment type="caution">
    <text evidence="3">The sequence shown here is derived from an EMBL/GenBank/DDBJ whole genome shotgun (WGS) entry which is preliminary data.</text>
</comment>
<protein>
    <submittedName>
        <fullName evidence="3">Phage tail tape measure protein</fullName>
    </submittedName>
</protein>
<keyword evidence="1" id="KW-0175">Coiled coil</keyword>
<reference evidence="3 4" key="1">
    <citation type="journal article" date="2017" name="Nat. Microbiol.">
        <title>Natural product diversity associated with the nematode symbionts Photorhabdus and Xenorhabdus.</title>
        <authorList>
            <person name="Tobias N.J."/>
            <person name="Wolff H."/>
            <person name="Djahanschiri B."/>
            <person name="Grundmann F."/>
            <person name="Kronenwerth M."/>
            <person name="Shi Y.M."/>
            <person name="Simonyi S."/>
            <person name="Grun P."/>
            <person name="Shapiro-Ilan D."/>
            <person name="Pidot S.J."/>
            <person name="Stinear T.P."/>
            <person name="Ebersberger I."/>
            <person name="Bode H.B."/>
        </authorList>
    </citation>
    <scope>NUCLEOTIDE SEQUENCE [LARGE SCALE GENOMIC DNA]</scope>
    <source>
        <strain evidence="3 4">DSM 16336</strain>
    </source>
</reference>
<gene>
    <name evidence="3" type="ORF">Xinn_04028</name>
</gene>
<feature type="region of interest" description="Disordered" evidence="2">
    <location>
        <begin position="112"/>
        <end position="141"/>
    </location>
</feature>
<feature type="coiled-coil region" evidence="1">
    <location>
        <begin position="18"/>
        <end position="45"/>
    </location>
</feature>
<dbReference type="RefSeq" id="WP_099137783.1">
    <property type="nucleotide sequence ID" value="NZ_CAWNQC010000029.1"/>
</dbReference>
<name>A0A2G0MUK6_9GAMM</name>
<dbReference type="EMBL" id="NIBU01000124">
    <property type="protein sequence ID" value="PHM26171.1"/>
    <property type="molecule type" value="Genomic_DNA"/>
</dbReference>
<keyword evidence="4" id="KW-1185">Reference proteome</keyword>
<evidence type="ECO:0000313" key="4">
    <source>
        <dbReference type="Proteomes" id="UP000224871"/>
    </source>
</evidence>
<evidence type="ECO:0000313" key="3">
    <source>
        <dbReference type="EMBL" id="PHM26171.1"/>
    </source>
</evidence>
<organism evidence="3 4">
    <name type="scientific">Xenorhabdus innexi</name>
    <dbReference type="NCBI Taxonomy" id="290109"/>
    <lineage>
        <taxon>Bacteria</taxon>
        <taxon>Pseudomonadati</taxon>
        <taxon>Pseudomonadota</taxon>
        <taxon>Gammaproteobacteria</taxon>
        <taxon>Enterobacterales</taxon>
        <taxon>Morganellaceae</taxon>
        <taxon>Xenorhabdus</taxon>
    </lineage>
</organism>